<evidence type="ECO:0000313" key="2">
    <source>
        <dbReference type="Proteomes" id="UP000004184"/>
    </source>
</evidence>
<dbReference type="Proteomes" id="UP000004184">
    <property type="component" value="Unassembled WGS sequence"/>
</dbReference>
<dbReference type="EMBL" id="GG657757">
    <property type="protein sequence ID" value="EFL33924.1"/>
    <property type="molecule type" value="Genomic_DNA"/>
</dbReference>
<organism evidence="1 2">
    <name type="scientific">Streptomyces viridochromogenes (strain DSM 40736 / JCM 4977 / BCRC 1201 / Tue 494)</name>
    <dbReference type="NCBI Taxonomy" id="591159"/>
    <lineage>
        <taxon>Bacteria</taxon>
        <taxon>Bacillati</taxon>
        <taxon>Actinomycetota</taxon>
        <taxon>Actinomycetes</taxon>
        <taxon>Kitasatosporales</taxon>
        <taxon>Streptomycetaceae</taxon>
        <taxon>Streptomyces</taxon>
    </lineage>
</organism>
<evidence type="ECO:0000313" key="1">
    <source>
        <dbReference type="EMBL" id="EFL33924.1"/>
    </source>
</evidence>
<dbReference type="AlphaFoldDB" id="D9X5G1"/>
<dbReference type="HOGENOM" id="CLU_2940069_0_0_11"/>
<gene>
    <name evidence="1" type="ORF">SSQG_04442</name>
</gene>
<sequence>MVHLGDVGARARGEPVYGLLPAGADRADGERPAYDRLIELCEERLASQLPLLAPHPADPV</sequence>
<accession>D9X5G1</accession>
<reference evidence="2" key="1">
    <citation type="submission" date="2009-02" db="EMBL/GenBank/DDBJ databases">
        <title>Annotation of Streptomyces viridochromogenes strain DSM 40736.</title>
        <authorList>
            <consortium name="The Broad Institute Genome Sequencing Platform"/>
            <consortium name="Broad Institute Microbial Sequencing Center"/>
            <person name="Fischbach M."/>
            <person name="Godfrey P."/>
            <person name="Ward D."/>
            <person name="Young S."/>
            <person name="Zeng Q."/>
            <person name="Koehrsen M."/>
            <person name="Alvarado L."/>
            <person name="Berlin A.M."/>
            <person name="Bochicchio J."/>
            <person name="Borenstein D."/>
            <person name="Chapman S.B."/>
            <person name="Chen Z."/>
            <person name="Engels R."/>
            <person name="Freedman E."/>
            <person name="Gellesch M."/>
            <person name="Goldberg J."/>
            <person name="Griggs A."/>
            <person name="Gujja S."/>
            <person name="Heilman E.R."/>
            <person name="Heiman D.I."/>
            <person name="Hepburn T.A."/>
            <person name="Howarth C."/>
            <person name="Jen D."/>
            <person name="Larson L."/>
            <person name="Lewis B."/>
            <person name="Mehta T."/>
            <person name="Park D."/>
            <person name="Pearson M."/>
            <person name="Richards J."/>
            <person name="Roberts A."/>
            <person name="Saif S."/>
            <person name="Shea T.D."/>
            <person name="Shenoy N."/>
            <person name="Sisk P."/>
            <person name="Stolte C."/>
            <person name="Sykes S.N."/>
            <person name="Thomson T."/>
            <person name="Walk T."/>
            <person name="White J."/>
            <person name="Yandava C."/>
            <person name="Straight P."/>
            <person name="Clardy J."/>
            <person name="Hung D."/>
            <person name="Kolter R."/>
            <person name="Mekalanos J."/>
            <person name="Walker S."/>
            <person name="Walsh C.T."/>
            <person name="Wieland-Brown L.C."/>
            <person name="Haas B."/>
            <person name="Nusbaum C."/>
            <person name="Birren B."/>
        </authorList>
    </citation>
    <scope>NUCLEOTIDE SEQUENCE [LARGE SCALE GENOMIC DNA]</scope>
    <source>
        <strain evidence="2">DSM 40736 / JCM 4977 / BCRC 1201 / Tue 494</strain>
    </source>
</reference>
<keyword evidence="2" id="KW-1185">Reference proteome</keyword>
<protein>
    <submittedName>
        <fullName evidence="1">Uncharacterized protein</fullName>
    </submittedName>
</protein>
<proteinExistence type="predicted"/>
<name>D9X5G1_STRVT</name>